<evidence type="ECO:0000256" key="1">
    <source>
        <dbReference type="SAM" id="MobiDB-lite"/>
    </source>
</evidence>
<feature type="compositionally biased region" description="Basic and acidic residues" evidence="1">
    <location>
        <begin position="710"/>
        <end position="723"/>
    </location>
</feature>
<dbReference type="InterPro" id="IPR033979">
    <property type="entry name" value="MINDY_domain"/>
</dbReference>
<dbReference type="GO" id="GO:0016807">
    <property type="term" value="F:cysteine-type carboxypeptidase activity"/>
    <property type="evidence" value="ECO:0007669"/>
    <property type="project" value="TreeGrafter"/>
</dbReference>
<gene>
    <name evidence="3" type="primary">fam63a_1</name>
    <name evidence="3" type="ORF">g.54469</name>
</gene>
<dbReference type="PANTHER" id="PTHR18063:SF6">
    <property type="entry name" value="UBIQUITIN CARBOXYL-TERMINAL HYDROLASE"/>
    <property type="match status" value="1"/>
</dbReference>
<evidence type="ECO:0000259" key="2">
    <source>
        <dbReference type="Pfam" id="PF04424"/>
    </source>
</evidence>
<sequence>MAESQCKGAPEEEQRQQGAEVGEEPARSGGAVAAPVEDGEATAVFYKTKVVEFLGRSTPIILQNDNGPCPLLAICNVLLLRNNVSLSLDTAEVSQQKLLSLVAERLLDSNCNVEGKDEGYIQNQQRNISDAIDLLPRLASGIDVNVLFRKINDFEFTPECAIFDLFDIGLYHGWIVDPQDRETATAIGSKSYNALVGELVALDTRNLEGENYLLEDNSVDFAAATTAALGVPSPCLSRSLSCSNPPIPVPGEHRVGKGDLEEEEELMRILKLSRAERSPPATESLSPDTNFSDNSSEESTLSKTSESGIVSSTLMTHDVTPDKSNQQELLVLQKCNKTCGQDDNICLRDAEGEIDASSTTTGTDSHPGGSEGSGAIHMSGNSTKAVETNASTREQTFCFHSLEANDSSSDYVYKCLVNGSGDDQCIPQKCGQENPTLEVLENVNNLSDDTAFLTSQTSPVADLHSSPGRQDTAENFGLNPNDIEPLYEGEECILDSAPLDYENREPVYEGEVVLAKQADQGEEFVHVPSEDAGSQQQWHLIRNFLKDNASQLTVYGLFCLQDGLKERELCVFFRNNHFSTMFKYDKELYLLATDQGYINQQDLVWEKLNEVNGDTMFMTGNFKEFTAENQVNHSWEEQNAINEYLALEGSTSGNTTFNSDHQLAMELQKQEFEKQPQRQQPQKLQQPSVSGRPRLVTGPQVSRHSANSSHKQDSRSKDKCTLM</sequence>
<name>A0A1D1YXN6_9ARAE</name>
<dbReference type="AlphaFoldDB" id="A0A1D1YXN6"/>
<feature type="compositionally biased region" description="Polar residues" evidence="1">
    <location>
        <begin position="281"/>
        <end position="294"/>
    </location>
</feature>
<feature type="compositionally biased region" description="Polar residues" evidence="1">
    <location>
        <begin position="699"/>
        <end position="709"/>
    </location>
</feature>
<organism evidence="3">
    <name type="scientific">Anthurium amnicola</name>
    <dbReference type="NCBI Taxonomy" id="1678845"/>
    <lineage>
        <taxon>Eukaryota</taxon>
        <taxon>Viridiplantae</taxon>
        <taxon>Streptophyta</taxon>
        <taxon>Embryophyta</taxon>
        <taxon>Tracheophyta</taxon>
        <taxon>Spermatophyta</taxon>
        <taxon>Magnoliopsida</taxon>
        <taxon>Liliopsida</taxon>
        <taxon>Araceae</taxon>
        <taxon>Pothoideae</taxon>
        <taxon>Potheae</taxon>
        <taxon>Anthurium</taxon>
    </lineage>
</organism>
<evidence type="ECO:0000313" key="3">
    <source>
        <dbReference type="EMBL" id="JAT59376.1"/>
    </source>
</evidence>
<reference evidence="3" key="1">
    <citation type="submission" date="2015-07" db="EMBL/GenBank/DDBJ databases">
        <title>Transcriptome Assembly of Anthurium amnicola.</title>
        <authorList>
            <person name="Suzuki J."/>
        </authorList>
    </citation>
    <scope>NUCLEOTIDE SEQUENCE</scope>
</reference>
<dbReference type="GO" id="GO:0005829">
    <property type="term" value="C:cytosol"/>
    <property type="evidence" value="ECO:0007669"/>
    <property type="project" value="TreeGrafter"/>
</dbReference>
<protein>
    <submittedName>
        <fullName evidence="3">Protein FAM63A</fullName>
    </submittedName>
</protein>
<feature type="region of interest" description="Disordered" evidence="1">
    <location>
        <begin position="1"/>
        <end position="33"/>
    </location>
</feature>
<feature type="region of interest" description="Disordered" evidence="1">
    <location>
        <begin position="356"/>
        <end position="386"/>
    </location>
</feature>
<dbReference type="GO" id="GO:0004843">
    <property type="term" value="F:cysteine-type deubiquitinase activity"/>
    <property type="evidence" value="ECO:0007669"/>
    <property type="project" value="InterPro"/>
</dbReference>
<dbReference type="InterPro" id="IPR007518">
    <property type="entry name" value="MINDY"/>
</dbReference>
<feature type="region of interest" description="Disordered" evidence="1">
    <location>
        <begin position="272"/>
        <end position="309"/>
    </location>
</feature>
<feature type="compositionally biased region" description="Low complexity" evidence="1">
    <location>
        <begin position="297"/>
        <end position="307"/>
    </location>
</feature>
<dbReference type="GO" id="GO:1990380">
    <property type="term" value="F:K48-linked deubiquitinase activity"/>
    <property type="evidence" value="ECO:0007669"/>
    <property type="project" value="InterPro"/>
</dbReference>
<feature type="region of interest" description="Disordered" evidence="1">
    <location>
        <begin position="670"/>
        <end position="723"/>
    </location>
</feature>
<proteinExistence type="predicted"/>
<dbReference type="EMBL" id="GDJX01008560">
    <property type="protein sequence ID" value="JAT59376.1"/>
    <property type="molecule type" value="Transcribed_RNA"/>
</dbReference>
<feature type="compositionally biased region" description="Low complexity" evidence="1">
    <location>
        <begin position="677"/>
        <end position="687"/>
    </location>
</feature>
<dbReference type="GO" id="GO:0071108">
    <property type="term" value="P:protein K48-linked deubiquitination"/>
    <property type="evidence" value="ECO:0007669"/>
    <property type="project" value="TreeGrafter"/>
</dbReference>
<dbReference type="GO" id="GO:0071944">
    <property type="term" value="C:cell periphery"/>
    <property type="evidence" value="ECO:0007669"/>
    <property type="project" value="TreeGrafter"/>
</dbReference>
<dbReference type="Pfam" id="PF04424">
    <property type="entry name" value="MINDY_DUB"/>
    <property type="match status" value="1"/>
</dbReference>
<accession>A0A1D1YXN6</accession>
<dbReference type="PANTHER" id="PTHR18063">
    <property type="entry name" value="NF-E2 INDUCIBLE PROTEIN"/>
    <property type="match status" value="1"/>
</dbReference>
<feature type="domain" description="MINDY deubiquitinase" evidence="2">
    <location>
        <begin position="45"/>
        <end position="622"/>
    </location>
</feature>